<feature type="transmembrane region" description="Helical" evidence="1">
    <location>
        <begin position="12"/>
        <end position="36"/>
    </location>
</feature>
<accession>A0A154IRI7</accession>
<keyword evidence="1" id="KW-0812">Transmembrane</keyword>
<organism evidence="2">
    <name type="scientific">Rhizobium leguminosarum</name>
    <dbReference type="NCBI Taxonomy" id="384"/>
    <lineage>
        <taxon>Bacteria</taxon>
        <taxon>Pseudomonadati</taxon>
        <taxon>Pseudomonadota</taxon>
        <taxon>Alphaproteobacteria</taxon>
        <taxon>Hyphomicrobiales</taxon>
        <taxon>Rhizobiaceae</taxon>
        <taxon>Rhizobium/Agrobacterium group</taxon>
        <taxon>Rhizobium</taxon>
    </lineage>
</organism>
<gene>
    <name evidence="2" type="ORF">A4A59_08745</name>
</gene>
<evidence type="ECO:0000256" key="1">
    <source>
        <dbReference type="SAM" id="Phobius"/>
    </source>
</evidence>
<dbReference type="EMBL" id="LVYU01000035">
    <property type="protein sequence ID" value="KZB02600.1"/>
    <property type="molecule type" value="Genomic_DNA"/>
</dbReference>
<protein>
    <submittedName>
        <fullName evidence="2">Uncharacterized protein</fullName>
    </submittedName>
</protein>
<proteinExistence type="predicted"/>
<dbReference type="RefSeq" id="WP_062940240.1">
    <property type="nucleotide sequence ID" value="NZ_CP171846.1"/>
</dbReference>
<dbReference type="AlphaFoldDB" id="A0A154IRI7"/>
<comment type="caution">
    <text evidence="2">The sequence shown here is derived from an EMBL/GenBank/DDBJ whole genome shotgun (WGS) entry which is preliminary data.</text>
</comment>
<evidence type="ECO:0000313" key="2">
    <source>
        <dbReference type="EMBL" id="KZB02600.1"/>
    </source>
</evidence>
<reference evidence="2" key="1">
    <citation type="submission" date="2016-03" db="EMBL/GenBank/DDBJ databases">
        <title>Microsymbionts genomes from the relict species Vavilovia formosa.</title>
        <authorList>
            <person name="Chirak E."/>
            <person name="Kimeklis A."/>
            <person name="Kopat V."/>
            <person name="Andronov E."/>
        </authorList>
    </citation>
    <scope>NUCLEOTIDE SEQUENCE [LARGE SCALE GENOMIC DNA]</scope>
    <source>
        <strain evidence="2">Vaf12</strain>
    </source>
</reference>
<name>A0A154IRI7_RHILE</name>
<keyword evidence="1" id="KW-0472">Membrane</keyword>
<sequence>MTQFFETTQGIMAMGAFIGAGGLAAGSLLPIVIRLAKSRINRRPKAEVRNLAMLTVLALDDFVGASYAAVHDMPEFNPMDEGQFAFHVPDPTLALPHDANWGLFNTELSEEILWLSNRVKTLSYALDSLDLSRPGYDGFFERRQEGYAGLAAEAMDIIERMLEEFDLTLPAKPDYYRQREGLVSAVQKAGENNSQRSKARTLAHPSGSNVLQLFPKANDDAE</sequence>
<keyword evidence="1" id="KW-1133">Transmembrane helix</keyword>